<sequence length="321" mass="33533">MGKNKINMGKIAKQYALIGFLLILCLIIFIVEPRFASKENLINVLIQISINAFIATGMTFVLLTGGIDLSVGPVCALNGILGALLCKQLPAMNIGMTLLVGILLSAAVAIVIGGISAVIICKFNVAPFIATLAMMNAARGVCYLLTNSKPVYELPESFLWIGQGYVGPVPFIVILTVIVLVVSHIILSKTAYGRHIYAVGSNEEVAKLSGIGVNKIKTSVYMICAGLSAFAGICLSAKIGTGQPAAAEGYEQFAIAAAVMGGTSLVGGTGGIPNTIIGIIAIGIINNGLSLMQVNSYWQKVAMGVIIAFAVIMDRLKIKAE</sequence>
<feature type="transmembrane region" description="Helical" evidence="6">
    <location>
        <begin position="297"/>
        <end position="316"/>
    </location>
</feature>
<feature type="transmembrane region" description="Helical" evidence="6">
    <location>
        <begin position="126"/>
        <end position="146"/>
    </location>
</feature>
<evidence type="ECO:0000256" key="3">
    <source>
        <dbReference type="ARBA" id="ARBA00022692"/>
    </source>
</evidence>
<reference evidence="7 8" key="1">
    <citation type="journal article" date="2019" name="Anaerobe">
        <title>Detection of Robinsoniella peoriensis in multiple bone samples of a trauma patient.</title>
        <authorList>
            <person name="Schrottner P."/>
            <person name="Hartwich K."/>
            <person name="Bunk B."/>
            <person name="Schober I."/>
            <person name="Helbig S."/>
            <person name="Rudolph W.W."/>
            <person name="Gunzer F."/>
        </authorList>
    </citation>
    <scope>NUCLEOTIDE SEQUENCE [LARGE SCALE GENOMIC DNA]</scope>
    <source>
        <strain evidence="7 8">DSM 106044</strain>
    </source>
</reference>
<dbReference type="EMBL" id="QGQD01000060">
    <property type="protein sequence ID" value="TLD00091.1"/>
    <property type="molecule type" value="Genomic_DNA"/>
</dbReference>
<evidence type="ECO:0000256" key="6">
    <source>
        <dbReference type="SAM" id="Phobius"/>
    </source>
</evidence>
<keyword evidence="8" id="KW-1185">Reference proteome</keyword>
<keyword evidence="3 6" id="KW-0812">Transmembrane</keyword>
<dbReference type="PANTHER" id="PTHR32196:SF72">
    <property type="entry name" value="RIBOSE IMPORT PERMEASE PROTEIN RBSC"/>
    <property type="match status" value="1"/>
</dbReference>
<comment type="subcellular location">
    <subcellularLocation>
        <location evidence="1">Cell membrane</location>
        <topology evidence="1">Multi-pass membrane protein</topology>
    </subcellularLocation>
</comment>
<dbReference type="GO" id="GO:0022857">
    <property type="term" value="F:transmembrane transporter activity"/>
    <property type="evidence" value="ECO:0007669"/>
    <property type="project" value="InterPro"/>
</dbReference>
<evidence type="ECO:0000256" key="2">
    <source>
        <dbReference type="ARBA" id="ARBA00022475"/>
    </source>
</evidence>
<organism evidence="7 8">
    <name type="scientific">Robinsoniella peoriensis</name>
    <dbReference type="NCBI Taxonomy" id="180332"/>
    <lineage>
        <taxon>Bacteria</taxon>
        <taxon>Bacillati</taxon>
        <taxon>Bacillota</taxon>
        <taxon>Clostridia</taxon>
        <taxon>Lachnospirales</taxon>
        <taxon>Lachnospiraceae</taxon>
        <taxon>Robinsoniella</taxon>
    </lineage>
</organism>
<keyword evidence="5 6" id="KW-0472">Membrane</keyword>
<dbReference type="Pfam" id="PF02653">
    <property type="entry name" value="BPD_transp_2"/>
    <property type="match status" value="1"/>
</dbReference>
<feature type="transmembrane region" description="Helical" evidence="6">
    <location>
        <begin position="158"/>
        <end position="187"/>
    </location>
</feature>
<protein>
    <submittedName>
        <fullName evidence="7">Ribose transport system permease protein RbsC</fullName>
    </submittedName>
</protein>
<feature type="transmembrane region" description="Helical" evidence="6">
    <location>
        <begin position="43"/>
        <end position="63"/>
    </location>
</feature>
<feature type="transmembrane region" description="Helical" evidence="6">
    <location>
        <begin position="253"/>
        <end position="285"/>
    </location>
</feature>
<dbReference type="Proteomes" id="UP000306509">
    <property type="component" value="Unassembled WGS sequence"/>
</dbReference>
<evidence type="ECO:0000313" key="8">
    <source>
        <dbReference type="Proteomes" id="UP000306509"/>
    </source>
</evidence>
<proteinExistence type="predicted"/>
<name>A0A4U8Q5K9_9FIRM</name>
<evidence type="ECO:0000256" key="1">
    <source>
        <dbReference type="ARBA" id="ARBA00004651"/>
    </source>
</evidence>
<keyword evidence="4 6" id="KW-1133">Transmembrane helix</keyword>
<evidence type="ECO:0000256" key="5">
    <source>
        <dbReference type="ARBA" id="ARBA00023136"/>
    </source>
</evidence>
<keyword evidence="2" id="KW-1003">Cell membrane</keyword>
<dbReference type="CDD" id="cd06579">
    <property type="entry name" value="TM_PBP1_transp_AraH_like"/>
    <property type="match status" value="1"/>
</dbReference>
<accession>A0A4U8Q5K9</accession>
<evidence type="ECO:0000313" key="7">
    <source>
        <dbReference type="EMBL" id="TLD00091.1"/>
    </source>
</evidence>
<dbReference type="STRING" id="180332.GCA_000797495_01869"/>
<feature type="transmembrane region" description="Helical" evidence="6">
    <location>
        <begin position="12"/>
        <end position="31"/>
    </location>
</feature>
<dbReference type="RefSeq" id="WP_027292574.1">
    <property type="nucleotide sequence ID" value="NZ_JTGN01000010.1"/>
</dbReference>
<dbReference type="AlphaFoldDB" id="A0A4U8Q5K9"/>
<comment type="caution">
    <text evidence="7">The sequence shown here is derived from an EMBL/GenBank/DDBJ whole genome shotgun (WGS) entry which is preliminary data.</text>
</comment>
<dbReference type="PANTHER" id="PTHR32196">
    <property type="entry name" value="ABC TRANSPORTER PERMEASE PROTEIN YPHD-RELATED-RELATED"/>
    <property type="match status" value="1"/>
</dbReference>
<dbReference type="GO" id="GO:0005886">
    <property type="term" value="C:plasma membrane"/>
    <property type="evidence" value="ECO:0007669"/>
    <property type="project" value="UniProtKB-SubCell"/>
</dbReference>
<gene>
    <name evidence="7" type="primary">rbsC_15</name>
    <name evidence="7" type="ORF">DSM106044_03181</name>
</gene>
<evidence type="ECO:0000256" key="4">
    <source>
        <dbReference type="ARBA" id="ARBA00022989"/>
    </source>
</evidence>
<feature type="transmembrane region" description="Helical" evidence="6">
    <location>
        <begin position="98"/>
        <end position="120"/>
    </location>
</feature>
<dbReference type="InterPro" id="IPR001851">
    <property type="entry name" value="ABC_transp_permease"/>
</dbReference>